<feature type="transmembrane region" description="Helical" evidence="1">
    <location>
        <begin position="46"/>
        <end position="65"/>
    </location>
</feature>
<dbReference type="Proteomes" id="UP000092461">
    <property type="component" value="Unassembled WGS sequence"/>
</dbReference>
<dbReference type="VEuPathDB" id="VectorBase:LLOJ005157"/>
<protein>
    <submittedName>
        <fullName evidence="2">Uncharacterized protein</fullName>
    </submittedName>
</protein>
<keyword evidence="1" id="KW-0812">Transmembrane</keyword>
<dbReference type="AlphaFoldDB" id="A0A1B0CKM0"/>
<keyword evidence="3" id="KW-1185">Reference proteome</keyword>
<evidence type="ECO:0000313" key="2">
    <source>
        <dbReference type="EnsemblMetazoa" id="LLOJ005157-PA"/>
    </source>
</evidence>
<dbReference type="EnsemblMetazoa" id="LLOJ005157-RA">
    <property type="protein sequence ID" value="LLOJ005157-PA"/>
    <property type="gene ID" value="LLOJ005157"/>
</dbReference>
<evidence type="ECO:0000256" key="1">
    <source>
        <dbReference type="SAM" id="Phobius"/>
    </source>
</evidence>
<reference evidence="2" key="1">
    <citation type="submission" date="2020-05" db="UniProtKB">
        <authorList>
            <consortium name="EnsemblMetazoa"/>
        </authorList>
    </citation>
    <scope>IDENTIFICATION</scope>
    <source>
        <strain evidence="2">Jacobina</strain>
    </source>
</reference>
<evidence type="ECO:0000313" key="3">
    <source>
        <dbReference type="Proteomes" id="UP000092461"/>
    </source>
</evidence>
<organism evidence="2 3">
    <name type="scientific">Lutzomyia longipalpis</name>
    <name type="common">Sand fly</name>
    <dbReference type="NCBI Taxonomy" id="7200"/>
    <lineage>
        <taxon>Eukaryota</taxon>
        <taxon>Metazoa</taxon>
        <taxon>Ecdysozoa</taxon>
        <taxon>Arthropoda</taxon>
        <taxon>Hexapoda</taxon>
        <taxon>Insecta</taxon>
        <taxon>Pterygota</taxon>
        <taxon>Neoptera</taxon>
        <taxon>Endopterygota</taxon>
        <taxon>Diptera</taxon>
        <taxon>Nematocera</taxon>
        <taxon>Psychodoidea</taxon>
        <taxon>Psychodidae</taxon>
        <taxon>Lutzomyia</taxon>
        <taxon>Lutzomyia</taxon>
    </lineage>
</organism>
<sequence>CLQRQLRSSSRSRQIQYKSPEDLFSQHSQFTISQLKQSNQPTQFKMMKFLIFAFLVAFAVAAAYASPEPAPRPAPLPVAYPQHGYGYGYAPYGGYGYY</sequence>
<name>A0A1B0CKM0_LUTLO</name>
<keyword evidence="1" id="KW-0472">Membrane</keyword>
<proteinExistence type="predicted"/>
<keyword evidence="1" id="KW-1133">Transmembrane helix</keyword>
<dbReference type="EMBL" id="AJWK01016448">
    <property type="status" value="NOT_ANNOTATED_CDS"/>
    <property type="molecule type" value="Genomic_DNA"/>
</dbReference>
<accession>A0A1B0CKM0</accession>